<dbReference type="PANTHER" id="PTHR47534">
    <property type="entry name" value="YALI0E05731P"/>
    <property type="match status" value="1"/>
</dbReference>
<dbReference type="InterPro" id="IPR052228">
    <property type="entry name" value="Sec_Metab_Biosynth_Oxidored"/>
</dbReference>
<reference evidence="2" key="1">
    <citation type="submission" date="2014-06" db="EMBL/GenBank/DDBJ databases">
        <authorList>
            <person name="Ju J."/>
            <person name="Zhang J."/>
        </authorList>
    </citation>
    <scope>NUCLEOTIDE SEQUENCE</scope>
    <source>
        <strain evidence="2">SscI8</strain>
    </source>
</reference>
<dbReference type="STRING" id="49012.A0A0F7S2I8"/>
<evidence type="ECO:0000313" key="2">
    <source>
        <dbReference type="EMBL" id="CDU26113.1"/>
    </source>
</evidence>
<dbReference type="OrthoDB" id="2898509at2759"/>
<accession>A0A0F7S2I8</accession>
<protein>
    <recommendedName>
        <fullName evidence="5">NAD(P)-binding protein</fullName>
    </recommendedName>
</protein>
<dbReference type="EMBL" id="LK056692">
    <property type="protein sequence ID" value="CDU26113.1"/>
    <property type="molecule type" value="Genomic_DNA"/>
</dbReference>
<evidence type="ECO:0008006" key="5">
    <source>
        <dbReference type="Google" id="ProtNLM"/>
    </source>
</evidence>
<dbReference type="Pfam" id="PF00106">
    <property type="entry name" value="adh_short"/>
    <property type="match status" value="1"/>
</dbReference>
<dbReference type="Proteomes" id="UP000242770">
    <property type="component" value="Unassembled WGS sequence"/>
</dbReference>
<dbReference type="PANTHER" id="PTHR47534:SF3">
    <property type="entry name" value="ALCOHOL DEHYDROGENASE-LIKE C-TERMINAL DOMAIN-CONTAINING PROTEIN"/>
    <property type="match status" value="1"/>
</dbReference>
<keyword evidence="4" id="KW-1185">Reference proteome</keyword>
<name>A0A0F7S2I8_9BASI</name>
<sequence>MVSYSELAKKNASADVTGQRALISGGTQGIGAGIALRFALSGASVWLVGRNESKANQVLEQLRKASAEACRRAAVNGTSSSADHQFFQADLSSIAGVKKIASEIISKAGKGGIDYLIETQGGPPHGAIETTSEGVEQQFAVQVLSRVGLAKQLVEAGTIKHGVFMVAAPGQGGRSPIDVDDLDFVKAKQAGNWWGGPLGLIKKGSRAASVLDAASTHLAESHPNLTFSHAFPGFVNTDALSNQGHNSLLVLAGKIFGPVIGSKPGPGGYAELPFYLLANPEGQRYLETGKANLFDPNLKKLSLSPNVESKEVRQRIWDKLASYF</sequence>
<evidence type="ECO:0000256" key="1">
    <source>
        <dbReference type="ARBA" id="ARBA00023002"/>
    </source>
</evidence>
<organism evidence="3 4">
    <name type="scientific">Sporisorium scitamineum</name>
    <dbReference type="NCBI Taxonomy" id="49012"/>
    <lineage>
        <taxon>Eukaryota</taxon>
        <taxon>Fungi</taxon>
        <taxon>Dikarya</taxon>
        <taxon>Basidiomycota</taxon>
        <taxon>Ustilaginomycotina</taxon>
        <taxon>Ustilaginomycetes</taxon>
        <taxon>Ustilaginales</taxon>
        <taxon>Ustilaginaceae</taxon>
        <taxon>Sporisorium</taxon>
    </lineage>
</organism>
<dbReference type="Gene3D" id="3.40.50.720">
    <property type="entry name" value="NAD(P)-binding Rossmann-like Domain"/>
    <property type="match status" value="1"/>
</dbReference>
<evidence type="ECO:0000313" key="3">
    <source>
        <dbReference type="EMBL" id="CDW96232.1"/>
    </source>
</evidence>
<dbReference type="SUPFAM" id="SSF51735">
    <property type="entry name" value="NAD(P)-binding Rossmann-fold domains"/>
    <property type="match status" value="1"/>
</dbReference>
<keyword evidence="1" id="KW-0560">Oxidoreductase</keyword>
<dbReference type="InterPro" id="IPR002347">
    <property type="entry name" value="SDR_fam"/>
</dbReference>
<dbReference type="PRINTS" id="PR00081">
    <property type="entry name" value="GDHRDH"/>
</dbReference>
<reference evidence="3" key="3">
    <citation type="submission" date="2014-06" db="EMBL/GenBank/DDBJ databases">
        <authorList>
            <person name="Berkman J.Paul."/>
        </authorList>
    </citation>
    <scope>NUCLEOTIDE SEQUENCE [LARGE SCALE GENOMIC DNA]</scope>
</reference>
<dbReference type="EMBL" id="CCFA01000550">
    <property type="protein sequence ID" value="CDW96232.1"/>
    <property type="molecule type" value="Genomic_DNA"/>
</dbReference>
<reference evidence="4" key="2">
    <citation type="submission" date="2014-06" db="EMBL/GenBank/DDBJ databases">
        <authorList>
            <person name="Berkman P.J."/>
        </authorList>
    </citation>
    <scope>NUCLEOTIDE SEQUENCE [LARGE SCALE GENOMIC DNA]</scope>
</reference>
<gene>
    <name evidence="3" type="primary">SSCI10520.1</name>
    <name evidence="2" type="ORF">SPSC_06280</name>
</gene>
<evidence type="ECO:0000313" key="4">
    <source>
        <dbReference type="Proteomes" id="UP000242770"/>
    </source>
</evidence>
<dbReference type="AlphaFoldDB" id="A0A0F7S2I8"/>
<dbReference type="GO" id="GO:0016491">
    <property type="term" value="F:oxidoreductase activity"/>
    <property type="evidence" value="ECO:0007669"/>
    <property type="project" value="UniProtKB-KW"/>
</dbReference>
<proteinExistence type="predicted"/>
<dbReference type="InterPro" id="IPR036291">
    <property type="entry name" value="NAD(P)-bd_dom_sf"/>
</dbReference>